<evidence type="ECO:0000313" key="7">
    <source>
        <dbReference type="EMBL" id="KAG0469916.1"/>
    </source>
</evidence>
<dbReference type="PANTHER" id="PTHR31190">
    <property type="entry name" value="DNA-BINDING DOMAIN"/>
    <property type="match status" value="1"/>
</dbReference>
<dbReference type="InterPro" id="IPR001471">
    <property type="entry name" value="AP2/ERF_dom"/>
</dbReference>
<dbReference type="SMART" id="SM00380">
    <property type="entry name" value="AP2"/>
    <property type="match status" value="1"/>
</dbReference>
<name>A0A835USA7_VANPL</name>
<dbReference type="InterPro" id="IPR036955">
    <property type="entry name" value="AP2/ERF_dom_sf"/>
</dbReference>
<proteinExistence type="predicted"/>
<reference evidence="7 8" key="1">
    <citation type="journal article" date="2020" name="Nat. Food">
        <title>A phased Vanilla planifolia genome enables genetic improvement of flavour and production.</title>
        <authorList>
            <person name="Hasing T."/>
            <person name="Tang H."/>
            <person name="Brym M."/>
            <person name="Khazi F."/>
            <person name="Huang T."/>
            <person name="Chambers A.H."/>
        </authorList>
    </citation>
    <scope>NUCLEOTIDE SEQUENCE [LARGE SCALE GENOMIC DNA]</scope>
    <source>
        <tissue evidence="7">Leaf</tissue>
    </source>
</reference>
<protein>
    <recommendedName>
        <fullName evidence="6">AP2/ERF domain-containing protein</fullName>
    </recommendedName>
</protein>
<sequence>MCGGAIISDLIPPARRVAADYLWSDLRKTKKRKGQRKFRAAQLEDDFEADFKEFENEREEDDVAEEQPPFSFRKKKAPLLLDYSAIMKHSQLNVPEEKSAQRKRKNQFRGIRQRPWGKWAAEIRDPLKGQRVWLGTFDSPEEAAKAYDAAARKIRGKKAKLNFPDEISKGLWSFLSKLNAPIIPKAKPIEQLNLHPGDENYALYSGPNLGEESLKIEPSNLSPALQTFLPPKQVLNLQSEQESESLDCLSFLWEDEANLSEITSFPLVMEDYKSGFVQVSEPKKKLKTNTGDAAASIVQYTTMEPSAFESYMKFLPFLQDGSDAAFDSLVNDEMTQAGMNCMDLWSFEDMPVAGNNL</sequence>
<dbReference type="InterPro" id="IPR044808">
    <property type="entry name" value="ERF_plant"/>
</dbReference>
<evidence type="ECO:0000256" key="5">
    <source>
        <dbReference type="ARBA" id="ARBA00023242"/>
    </source>
</evidence>
<dbReference type="AlphaFoldDB" id="A0A835USA7"/>
<dbReference type="CDD" id="cd00018">
    <property type="entry name" value="AP2"/>
    <property type="match status" value="1"/>
</dbReference>
<keyword evidence="5" id="KW-0539">Nucleus</keyword>
<dbReference type="GO" id="GO:0005634">
    <property type="term" value="C:nucleus"/>
    <property type="evidence" value="ECO:0007669"/>
    <property type="project" value="UniProtKB-SubCell"/>
</dbReference>
<dbReference type="PROSITE" id="PS51032">
    <property type="entry name" value="AP2_ERF"/>
    <property type="match status" value="1"/>
</dbReference>
<keyword evidence="2" id="KW-0805">Transcription regulation</keyword>
<dbReference type="GO" id="GO:0009873">
    <property type="term" value="P:ethylene-activated signaling pathway"/>
    <property type="evidence" value="ECO:0007669"/>
    <property type="project" value="InterPro"/>
</dbReference>
<dbReference type="Gene3D" id="3.30.730.10">
    <property type="entry name" value="AP2/ERF domain"/>
    <property type="match status" value="1"/>
</dbReference>
<dbReference type="InterPro" id="IPR016177">
    <property type="entry name" value="DNA-bd_dom_sf"/>
</dbReference>
<comment type="subcellular location">
    <subcellularLocation>
        <location evidence="1">Nucleus</location>
    </subcellularLocation>
</comment>
<dbReference type="SUPFAM" id="SSF54171">
    <property type="entry name" value="DNA-binding domain"/>
    <property type="match status" value="1"/>
</dbReference>
<keyword evidence="8" id="KW-1185">Reference proteome</keyword>
<dbReference type="Proteomes" id="UP000636800">
    <property type="component" value="Unassembled WGS sequence"/>
</dbReference>
<dbReference type="GO" id="GO:0003677">
    <property type="term" value="F:DNA binding"/>
    <property type="evidence" value="ECO:0007669"/>
    <property type="project" value="UniProtKB-KW"/>
</dbReference>
<dbReference type="PANTHER" id="PTHR31190:SF142">
    <property type="entry name" value="ETHYLENE-RESPONSIVE TRANSCRIPTION FACTOR RAP2-3"/>
    <property type="match status" value="1"/>
</dbReference>
<comment type="caution">
    <text evidence="7">The sequence shown here is derived from an EMBL/GenBank/DDBJ whole genome shotgun (WGS) entry which is preliminary data.</text>
</comment>
<evidence type="ECO:0000259" key="6">
    <source>
        <dbReference type="PROSITE" id="PS51032"/>
    </source>
</evidence>
<feature type="domain" description="AP2/ERF" evidence="6">
    <location>
        <begin position="107"/>
        <end position="164"/>
    </location>
</feature>
<keyword evidence="3" id="KW-0238">DNA-binding</keyword>
<evidence type="ECO:0000256" key="1">
    <source>
        <dbReference type="ARBA" id="ARBA00004123"/>
    </source>
</evidence>
<evidence type="ECO:0000256" key="3">
    <source>
        <dbReference type="ARBA" id="ARBA00023125"/>
    </source>
</evidence>
<evidence type="ECO:0000256" key="2">
    <source>
        <dbReference type="ARBA" id="ARBA00023015"/>
    </source>
</evidence>
<dbReference type="GO" id="GO:0003700">
    <property type="term" value="F:DNA-binding transcription factor activity"/>
    <property type="evidence" value="ECO:0007669"/>
    <property type="project" value="InterPro"/>
</dbReference>
<evidence type="ECO:0000256" key="4">
    <source>
        <dbReference type="ARBA" id="ARBA00023163"/>
    </source>
</evidence>
<dbReference type="Pfam" id="PF00847">
    <property type="entry name" value="AP2"/>
    <property type="match status" value="1"/>
</dbReference>
<accession>A0A835USA7</accession>
<gene>
    <name evidence="7" type="ORF">HPP92_016616</name>
</gene>
<evidence type="ECO:0000313" key="8">
    <source>
        <dbReference type="Proteomes" id="UP000636800"/>
    </source>
</evidence>
<dbReference type="FunFam" id="3.30.730.10:FF:000001">
    <property type="entry name" value="Ethylene-responsive transcription factor 2"/>
    <property type="match status" value="1"/>
</dbReference>
<organism evidence="7 8">
    <name type="scientific">Vanilla planifolia</name>
    <name type="common">Vanilla</name>
    <dbReference type="NCBI Taxonomy" id="51239"/>
    <lineage>
        <taxon>Eukaryota</taxon>
        <taxon>Viridiplantae</taxon>
        <taxon>Streptophyta</taxon>
        <taxon>Embryophyta</taxon>
        <taxon>Tracheophyta</taxon>
        <taxon>Spermatophyta</taxon>
        <taxon>Magnoliopsida</taxon>
        <taxon>Liliopsida</taxon>
        <taxon>Asparagales</taxon>
        <taxon>Orchidaceae</taxon>
        <taxon>Vanilloideae</taxon>
        <taxon>Vanilleae</taxon>
        <taxon>Vanilla</taxon>
    </lineage>
</organism>
<dbReference type="EMBL" id="JADCNL010000008">
    <property type="protein sequence ID" value="KAG0469916.1"/>
    <property type="molecule type" value="Genomic_DNA"/>
</dbReference>
<keyword evidence="4" id="KW-0804">Transcription</keyword>
<dbReference type="PRINTS" id="PR00367">
    <property type="entry name" value="ETHRSPELEMNT"/>
</dbReference>